<dbReference type="InterPro" id="IPR013810">
    <property type="entry name" value="Ribosomal_uS5_N"/>
</dbReference>
<dbReference type="Proteomes" id="UP001165065">
    <property type="component" value="Unassembled WGS sequence"/>
</dbReference>
<feature type="domain" description="S5 DRBM" evidence="8">
    <location>
        <begin position="185"/>
        <end position="248"/>
    </location>
</feature>
<evidence type="ECO:0000256" key="3">
    <source>
        <dbReference type="ARBA" id="ARBA00022980"/>
    </source>
</evidence>
<evidence type="ECO:0000256" key="5">
    <source>
        <dbReference type="PROSITE-ProRule" id="PRU00268"/>
    </source>
</evidence>
<evidence type="ECO:0000256" key="4">
    <source>
        <dbReference type="ARBA" id="ARBA00023274"/>
    </source>
</evidence>
<dbReference type="FunFam" id="3.30.230.10:FF:000002">
    <property type="entry name" value="30S ribosomal protein S5"/>
    <property type="match status" value="1"/>
</dbReference>
<evidence type="ECO:0000256" key="7">
    <source>
        <dbReference type="SAM" id="MobiDB-lite"/>
    </source>
</evidence>
<protein>
    <recommendedName>
        <fullName evidence="8">S5 DRBM domain-containing protein</fullName>
    </recommendedName>
</protein>
<name>A0A9W7G0N8_9STRA</name>
<feature type="region of interest" description="Disordered" evidence="7">
    <location>
        <begin position="36"/>
        <end position="56"/>
    </location>
</feature>
<dbReference type="Pfam" id="PF03719">
    <property type="entry name" value="Ribosomal_S5_C"/>
    <property type="match status" value="1"/>
</dbReference>
<evidence type="ECO:0000313" key="9">
    <source>
        <dbReference type="EMBL" id="GMI31090.1"/>
    </source>
</evidence>
<keyword evidence="10" id="KW-1185">Reference proteome</keyword>
<dbReference type="InterPro" id="IPR000851">
    <property type="entry name" value="Ribosomal_uS5"/>
</dbReference>
<gene>
    <name evidence="9" type="ORF">TrCOL_g1068</name>
</gene>
<dbReference type="GO" id="GO:0009536">
    <property type="term" value="C:plastid"/>
    <property type="evidence" value="ECO:0007669"/>
    <property type="project" value="UniProtKB-SubCell"/>
</dbReference>
<keyword evidence="4 5" id="KW-0687">Ribonucleoprotein</keyword>
<feature type="region of interest" description="Disordered" evidence="7">
    <location>
        <begin position="139"/>
        <end position="185"/>
    </location>
</feature>
<dbReference type="Gene3D" id="3.30.230.10">
    <property type="match status" value="1"/>
</dbReference>
<dbReference type="AlphaFoldDB" id="A0A9W7G0N8"/>
<dbReference type="SUPFAM" id="SSF54211">
    <property type="entry name" value="Ribosomal protein S5 domain 2-like"/>
    <property type="match status" value="1"/>
</dbReference>
<dbReference type="InterPro" id="IPR020568">
    <property type="entry name" value="Ribosomal_Su5_D2-typ_SF"/>
</dbReference>
<dbReference type="InterPro" id="IPR005324">
    <property type="entry name" value="Ribosomal_uS5_C"/>
</dbReference>
<evidence type="ECO:0000313" key="10">
    <source>
        <dbReference type="Proteomes" id="UP001165065"/>
    </source>
</evidence>
<comment type="subcellular location">
    <subcellularLocation>
        <location evidence="1">Plastid</location>
    </subcellularLocation>
</comment>
<accession>A0A9W7G0N8</accession>
<organism evidence="9 10">
    <name type="scientific">Triparma columacea</name>
    <dbReference type="NCBI Taxonomy" id="722753"/>
    <lineage>
        <taxon>Eukaryota</taxon>
        <taxon>Sar</taxon>
        <taxon>Stramenopiles</taxon>
        <taxon>Ochrophyta</taxon>
        <taxon>Bolidophyceae</taxon>
        <taxon>Parmales</taxon>
        <taxon>Triparmaceae</taxon>
        <taxon>Triparma</taxon>
    </lineage>
</organism>
<dbReference type="SUPFAM" id="SSF54768">
    <property type="entry name" value="dsRNA-binding domain-like"/>
    <property type="match status" value="1"/>
</dbReference>
<comment type="similarity">
    <text evidence="2 6">Belongs to the universal ribosomal protein uS5 family.</text>
</comment>
<reference evidence="10" key="1">
    <citation type="journal article" date="2023" name="Commun. Biol.">
        <title>Genome analysis of Parmales, the sister group of diatoms, reveals the evolutionary specialization of diatoms from phago-mixotrophs to photoautotrophs.</title>
        <authorList>
            <person name="Ban H."/>
            <person name="Sato S."/>
            <person name="Yoshikawa S."/>
            <person name="Yamada K."/>
            <person name="Nakamura Y."/>
            <person name="Ichinomiya M."/>
            <person name="Sato N."/>
            <person name="Blanc-Mathieu R."/>
            <person name="Endo H."/>
            <person name="Kuwata A."/>
            <person name="Ogata H."/>
        </authorList>
    </citation>
    <scope>NUCLEOTIDE SEQUENCE [LARGE SCALE GENOMIC DNA]</scope>
</reference>
<dbReference type="GO" id="GO:1990904">
    <property type="term" value="C:ribonucleoprotein complex"/>
    <property type="evidence" value="ECO:0007669"/>
    <property type="project" value="UniProtKB-UniRule"/>
</dbReference>
<dbReference type="GO" id="GO:0003723">
    <property type="term" value="F:RNA binding"/>
    <property type="evidence" value="ECO:0007669"/>
    <property type="project" value="InterPro"/>
</dbReference>
<dbReference type="Gene3D" id="3.30.160.20">
    <property type="match status" value="1"/>
</dbReference>
<dbReference type="Pfam" id="PF00333">
    <property type="entry name" value="Ribosomal_S5"/>
    <property type="match status" value="1"/>
</dbReference>
<evidence type="ECO:0000256" key="6">
    <source>
        <dbReference type="RuleBase" id="RU003823"/>
    </source>
</evidence>
<evidence type="ECO:0000259" key="8">
    <source>
        <dbReference type="PROSITE" id="PS50881"/>
    </source>
</evidence>
<dbReference type="PROSITE" id="PS50881">
    <property type="entry name" value="S5_DSRBD"/>
    <property type="match status" value="1"/>
</dbReference>
<dbReference type="GO" id="GO:0003735">
    <property type="term" value="F:structural constituent of ribosome"/>
    <property type="evidence" value="ECO:0007669"/>
    <property type="project" value="UniProtKB-UniRule"/>
</dbReference>
<feature type="compositionally biased region" description="Basic and acidic residues" evidence="7">
    <location>
        <begin position="145"/>
        <end position="159"/>
    </location>
</feature>
<comment type="caution">
    <text evidence="9">The sequence shown here is derived from an EMBL/GenBank/DDBJ whole genome shotgun (WGS) entry which is preliminary data.</text>
</comment>
<dbReference type="GO" id="GO:0005840">
    <property type="term" value="C:ribosome"/>
    <property type="evidence" value="ECO:0007669"/>
    <property type="project" value="UniProtKB-KW"/>
</dbReference>
<dbReference type="OrthoDB" id="309483at2759"/>
<dbReference type="PANTHER" id="PTHR48277">
    <property type="entry name" value="MITOCHONDRIAL RIBOSOMAL PROTEIN S5"/>
    <property type="match status" value="1"/>
</dbReference>
<proteinExistence type="inferred from homology"/>
<dbReference type="EMBL" id="BRYA01000735">
    <property type="protein sequence ID" value="GMI31090.1"/>
    <property type="molecule type" value="Genomic_DNA"/>
</dbReference>
<evidence type="ECO:0000256" key="2">
    <source>
        <dbReference type="ARBA" id="ARBA00008945"/>
    </source>
</evidence>
<dbReference type="PANTHER" id="PTHR48277:SF1">
    <property type="entry name" value="MITOCHONDRIAL RIBOSOMAL PROTEIN S5"/>
    <property type="match status" value="1"/>
</dbReference>
<dbReference type="InterPro" id="IPR014721">
    <property type="entry name" value="Ribsml_uS5_D2-typ_fold_subgr"/>
</dbReference>
<keyword evidence="3 5" id="KW-0689">Ribosomal protein</keyword>
<sequence>MDEVDDVRGLDEEVEKDFEIWLNGWMKKEEGRRKVEGKEVWGATEGEGGGNEEGEVDEFQIMDNLSYTGETGMGTRDFTEEDREVLRKTLDMWDDDDTSSPYREGGMEGRGKGRKGEVWDNAYRLFVERLREEEGWRNYYDSPEDMPRVPGEEGERGEGGTDDDGDIRDTSEEHNPFNPAPRGDWGETIVKVDRVQKVTRGGVIMKYRSLVVCGNNKGAGGYGVGKGESPREALILASRNARRSLVFVDRYEGTALAMDAVGRHNGCKVVVRAVPPGYGMKAGRLVREILLQFGISDASAKAYGNRNPYSVVRATMKALRGHEGIEVISRKRGKRIMELKKAKRLEIS</sequence>
<evidence type="ECO:0000256" key="1">
    <source>
        <dbReference type="ARBA" id="ARBA00004474"/>
    </source>
</evidence>
<dbReference type="GO" id="GO:0006412">
    <property type="term" value="P:translation"/>
    <property type="evidence" value="ECO:0007669"/>
    <property type="project" value="InterPro"/>
</dbReference>